<dbReference type="Pfam" id="PF20148">
    <property type="entry name" value="DUF6531"/>
    <property type="match status" value="1"/>
</dbReference>
<keyword evidence="1" id="KW-0677">Repeat</keyword>
<feature type="domain" description="Teneurin-like YD-shell" evidence="4">
    <location>
        <begin position="849"/>
        <end position="994"/>
    </location>
</feature>
<feature type="domain" description="DUF6531" evidence="3">
    <location>
        <begin position="416"/>
        <end position="489"/>
    </location>
</feature>
<dbReference type="InterPro" id="IPR056823">
    <property type="entry name" value="TEN-like_YD-shell"/>
</dbReference>
<keyword evidence="6" id="KW-1185">Reference proteome</keyword>
<accession>A0A365QRG0</accession>
<dbReference type="Proteomes" id="UP000252458">
    <property type="component" value="Unassembled WGS sequence"/>
</dbReference>
<dbReference type="PANTHER" id="PTHR32305:SF15">
    <property type="entry name" value="PROTEIN RHSA-RELATED"/>
    <property type="match status" value="1"/>
</dbReference>
<dbReference type="Gene3D" id="2.180.10.10">
    <property type="entry name" value="RHS repeat-associated core"/>
    <property type="match status" value="2"/>
</dbReference>
<feature type="compositionally biased region" description="Basic and acidic residues" evidence="2">
    <location>
        <begin position="1388"/>
        <end position="1409"/>
    </location>
</feature>
<dbReference type="InterPro" id="IPR022385">
    <property type="entry name" value="Rhs_assc_core"/>
</dbReference>
<dbReference type="CDD" id="cd14740">
    <property type="entry name" value="PAAR_4"/>
    <property type="match status" value="1"/>
</dbReference>
<dbReference type="InterPro" id="IPR045351">
    <property type="entry name" value="DUF6531"/>
</dbReference>
<dbReference type="InterPro" id="IPR050708">
    <property type="entry name" value="T6SS_VgrG/RHS"/>
</dbReference>
<dbReference type="InterPro" id="IPR025968">
    <property type="entry name" value="YwqJ_deaminase"/>
</dbReference>
<dbReference type="PRINTS" id="PR00394">
    <property type="entry name" value="RHSPROTEIN"/>
</dbReference>
<evidence type="ECO:0000256" key="1">
    <source>
        <dbReference type="ARBA" id="ARBA00022737"/>
    </source>
</evidence>
<feature type="domain" description="Teneurin-like YD-shell" evidence="4">
    <location>
        <begin position="1095"/>
        <end position="1348"/>
    </location>
</feature>
<reference evidence="5 6" key="1">
    <citation type="submission" date="2018-06" db="EMBL/GenBank/DDBJ databases">
        <title>Draft genome sequence of Burkholderia reimsis strain BE51 isolated from a French agricultural soil.</title>
        <authorList>
            <person name="Esmaeel Q."/>
        </authorList>
    </citation>
    <scope>NUCLEOTIDE SEQUENCE [LARGE SCALE GENOMIC DNA]</scope>
    <source>
        <strain evidence="5 6">BE51</strain>
    </source>
</reference>
<evidence type="ECO:0000313" key="6">
    <source>
        <dbReference type="Proteomes" id="UP000252458"/>
    </source>
</evidence>
<dbReference type="Pfam" id="PF14431">
    <property type="entry name" value="YwqJ-deaminase"/>
    <property type="match status" value="1"/>
</dbReference>
<evidence type="ECO:0000256" key="2">
    <source>
        <dbReference type="SAM" id="MobiDB-lite"/>
    </source>
</evidence>
<dbReference type="Pfam" id="PF05488">
    <property type="entry name" value="PAAR_motif"/>
    <property type="match status" value="1"/>
</dbReference>
<sequence>MWPGGGSGEELDRREGSMRAVRLRAATHFHPRSPDIALSKRGLENRGAGVRTGEGSPAHGSPAWNRRTDGRIRAGAPMSEVETRLTRASAPAETHATQSESKVDTACDSLLGTVKSTFDPFKETFSSEGGTLHHVSEAVNSLASLQGMPSQLLNTGIAQIPLLDKMPGMPAATIGVPHLGTPHAHSHPPSSGFPLPSVGATIGSGCLSVLIGGIPAARVLDIGIAPTCGGITPYFDIQTGSSNTFIGGMRAARMGIDMTRHCNPVGHAGHSGGEAASVAEKGEEVASEAAQVSGRAKMLGRAGKAWSVGNAAVGPASGVATAADDASQGEIAAAAMMAAQTAADLAFMMLGNLMGKDPGIEPSMGTLLAGDPTVLIGGFPLPDSQMMWHAAKHGIGKKVKARVANRQKEVSPCTDGHPVDVVRGTAENEFIDYKTQAAPAFKWERYYCSGWHKQDSPIGFGFRHVFQHELRLLRTRAIYVDARNREHPFPRSGAGRYEGCFAGYELEQCDERRFVIHHTRLGKMTFELPYKDVHVARLVNHVKPEFEFRFVYDESGSLIQIIQETGRDHLRRTIEFHYNDFGHVSAIYVTPPQGERLCIAHYRYNASGCLEVATDPLGEKMSYGYDTRGRMTRETDANGYSFHYKYDNESRCIESRGQDGLWHVALEYQPGRTVVTRADGGKWAFLYDRSRTVTRIIDPYGGTTERVTGGDGRILCEIDSGGRTMRWLYDQRGANTGRLDRWGNSWPTREEVPALPNPLTHRVPDTPMGLLYGWIRPSELPDRLLLPPEIDSFSTTVFPVARVTSSPTEQCDPAGHIVSRTDMYGNTERLQYDAAGNLVRLRDGDGREYRYNVTSWNLRESETGPAGNAVRYRYTAKEEVAAIVDANGNESVYHYDFKGRIQSVTRHGVLRETYKYDTGDRLIEKRDGSGNLLLHFEIGDNGLHSKRVLSSGTTHFYQYDSRANITKASTNRYDVKLTYDSQGRRTSDKRDGLGVEHGYVKKSLASTTYLDRYTVRYESVGHGEIHIHTPVGGSHRLVRSRDGQVLLCLGNGTNILHTFDANGWCIGRTRWISDRPESVHCVTYVYSATGELRSVTDSATGTTEYQYDAAHRLIGETRDGFHTRRFQYDAGGNLLSSPTCAWMRYTEGNRLSASATSIFRYTDRNHLAESITGDDRRTVYRYDSMDLLVAVDWSDQQNSWTAEYDGLCRRIYKSIGEQRTDFFWDDDRLVAERSPGGRLRLYVYPSEAAYVPFMLIDYESVDAEPGSGIAYFLQHNQVGLPDLITNQENGVVWKPDDIDPYGAISVSNESLIDYDLRFPGHYHDVETGIHSNRFRSYSPTLGRYLQSDPAGQAGGINLYAYTANPVVRVDVLGLAESGCGSSLGEEVADNKKKGSETEKAHDAPAHGEHDLDELRQELGALAQTAWQKMKDANARGDRTVTLDDGTVLKTGDTTMGPCLSVVKDLTTGAIYYGQNTGKRPRGLRSPLKEQTEKVAIANEEKSPSPYPNNPGWTRNKGIPGSHSEVQAANQALEARPGAQLNELAVYNVRTEMDKADAGEPMPRCDNCKPITDGIIALTD</sequence>
<protein>
    <recommendedName>
        <fullName evidence="7">Type IV secretion protein Rhs</fullName>
    </recommendedName>
</protein>
<proteinExistence type="predicted"/>
<feature type="region of interest" description="Disordered" evidence="2">
    <location>
        <begin position="25"/>
        <end position="101"/>
    </location>
</feature>
<dbReference type="NCBIfam" id="TIGR01643">
    <property type="entry name" value="YD_repeat_2x"/>
    <property type="match status" value="4"/>
</dbReference>
<evidence type="ECO:0000313" key="5">
    <source>
        <dbReference type="EMBL" id="RBB37093.1"/>
    </source>
</evidence>
<dbReference type="InterPro" id="IPR031325">
    <property type="entry name" value="RHS_repeat"/>
</dbReference>
<organism evidence="5 6">
    <name type="scientific">Burkholderia reimsis</name>
    <dbReference type="NCBI Taxonomy" id="2234132"/>
    <lineage>
        <taxon>Bacteria</taxon>
        <taxon>Pseudomonadati</taxon>
        <taxon>Pseudomonadota</taxon>
        <taxon>Betaproteobacteria</taxon>
        <taxon>Burkholderiales</taxon>
        <taxon>Burkholderiaceae</taxon>
        <taxon>Burkholderia</taxon>
    </lineage>
</organism>
<dbReference type="PANTHER" id="PTHR32305">
    <property type="match status" value="1"/>
</dbReference>
<dbReference type="NCBIfam" id="TIGR03696">
    <property type="entry name" value="Rhs_assc_core"/>
    <property type="match status" value="1"/>
</dbReference>
<comment type="caution">
    <text evidence="5">The sequence shown here is derived from an EMBL/GenBank/DDBJ whole genome shotgun (WGS) entry which is preliminary data.</text>
</comment>
<evidence type="ECO:0000259" key="3">
    <source>
        <dbReference type="Pfam" id="PF20148"/>
    </source>
</evidence>
<dbReference type="InterPro" id="IPR008727">
    <property type="entry name" value="PAAR_motif"/>
</dbReference>
<dbReference type="Pfam" id="PF25023">
    <property type="entry name" value="TEN_YD-shell"/>
    <property type="match status" value="2"/>
</dbReference>
<dbReference type="InterPro" id="IPR006530">
    <property type="entry name" value="YD"/>
</dbReference>
<evidence type="ECO:0000259" key="4">
    <source>
        <dbReference type="Pfam" id="PF25023"/>
    </source>
</evidence>
<dbReference type="EMBL" id="QMFZ01000020">
    <property type="protein sequence ID" value="RBB37093.1"/>
    <property type="molecule type" value="Genomic_DNA"/>
</dbReference>
<gene>
    <name evidence="5" type="ORF">DPV79_22200</name>
</gene>
<feature type="region of interest" description="Disordered" evidence="2">
    <location>
        <begin position="1381"/>
        <end position="1409"/>
    </location>
</feature>
<dbReference type="Pfam" id="PF05593">
    <property type="entry name" value="RHS_repeat"/>
    <property type="match status" value="2"/>
</dbReference>
<name>A0A365QRG0_9BURK</name>
<evidence type="ECO:0008006" key="7">
    <source>
        <dbReference type="Google" id="ProtNLM"/>
    </source>
</evidence>